<dbReference type="Proteomes" id="UP000053732">
    <property type="component" value="Unassembled WGS sequence"/>
</dbReference>
<dbReference type="PROSITE" id="PS51212">
    <property type="entry name" value="WSC"/>
    <property type="match status" value="1"/>
</dbReference>
<evidence type="ECO:0000313" key="4">
    <source>
        <dbReference type="Proteomes" id="UP000053732"/>
    </source>
</evidence>
<gene>
    <name evidence="3" type="ORF">PCAMFM013_S004g000590</name>
</gene>
<proteinExistence type="predicted"/>
<organism evidence="3 4">
    <name type="scientific">Penicillium camemberti (strain FM 013)</name>
    <dbReference type="NCBI Taxonomy" id="1429867"/>
    <lineage>
        <taxon>Eukaryota</taxon>
        <taxon>Fungi</taxon>
        <taxon>Dikarya</taxon>
        <taxon>Ascomycota</taxon>
        <taxon>Pezizomycotina</taxon>
        <taxon>Eurotiomycetes</taxon>
        <taxon>Eurotiomycetidae</taxon>
        <taxon>Eurotiales</taxon>
        <taxon>Aspergillaceae</taxon>
        <taxon>Penicillium</taxon>
    </lineage>
</organism>
<protein>
    <submittedName>
        <fullName evidence="3">Carbohydrate-binding WSC</fullName>
    </submittedName>
</protein>
<name>A0A0G4P2W2_PENC3</name>
<dbReference type="STRING" id="1429867.A0A0G4P2W2"/>
<dbReference type="EMBL" id="HG793137">
    <property type="protein sequence ID" value="CRL20649.1"/>
    <property type="molecule type" value="Genomic_DNA"/>
</dbReference>
<keyword evidence="4" id="KW-1185">Reference proteome</keyword>
<evidence type="ECO:0000313" key="3">
    <source>
        <dbReference type="EMBL" id="CRL20649.1"/>
    </source>
</evidence>
<evidence type="ECO:0000259" key="2">
    <source>
        <dbReference type="PROSITE" id="PS51212"/>
    </source>
</evidence>
<reference evidence="3 4" key="1">
    <citation type="journal article" date="2014" name="Nat. Commun.">
        <title>Multiple recent horizontal transfers of a large genomic region in cheese making fungi.</title>
        <authorList>
            <person name="Cheeseman K."/>
            <person name="Ropars J."/>
            <person name="Renault P."/>
            <person name="Dupont J."/>
            <person name="Gouzy J."/>
            <person name="Branca A."/>
            <person name="Abraham A.L."/>
            <person name="Ceppi M."/>
            <person name="Conseiller E."/>
            <person name="Debuchy R."/>
            <person name="Malagnac F."/>
            <person name="Goarin A."/>
            <person name="Silar P."/>
            <person name="Lacoste S."/>
            <person name="Sallet E."/>
            <person name="Bensimon A."/>
            <person name="Giraud T."/>
            <person name="Brygoo Y."/>
        </authorList>
    </citation>
    <scope>NUCLEOTIDE SEQUENCE [LARGE SCALE GENOMIC DNA]</scope>
    <source>
        <strain evidence="4">FM 013</strain>
    </source>
</reference>
<dbReference type="SMART" id="SM00321">
    <property type="entry name" value="WSC"/>
    <property type="match status" value="1"/>
</dbReference>
<feature type="domain" description="WSC" evidence="2">
    <location>
        <begin position="21"/>
        <end position="110"/>
    </location>
</feature>
<dbReference type="InterPro" id="IPR002889">
    <property type="entry name" value="WSC_carb-bd"/>
</dbReference>
<sequence length="213" mass="21039">MHPNYIFSALALALPVYSLSSTASMGCYSAIESFKNQGPYTYQSPGYCQTQCAGNNFKVAALSRGNMCYCGNKVPSDSAKIAGDKCDIACTGWAAASCGGMDTFNVIQATDNVQASPSENASTTIAPSAATAAGGIIVAASTAGAPTGIVTAASTVNSKSGTAVSKSAALSGAVATASPTPTNNAAGTVRAGSSLLGAVVAGLSLLLSSTWRP</sequence>
<dbReference type="AlphaFoldDB" id="A0A0G4P2W2"/>
<feature type="signal peptide" evidence="1">
    <location>
        <begin position="1"/>
        <end position="18"/>
    </location>
</feature>
<evidence type="ECO:0000256" key="1">
    <source>
        <dbReference type="SAM" id="SignalP"/>
    </source>
</evidence>
<keyword evidence="1" id="KW-0732">Signal</keyword>
<dbReference type="Pfam" id="PF01822">
    <property type="entry name" value="WSC"/>
    <property type="match status" value="1"/>
</dbReference>
<feature type="chain" id="PRO_5005195358" evidence="1">
    <location>
        <begin position="19"/>
        <end position="213"/>
    </location>
</feature>
<accession>A0A0G4P2W2</accession>